<dbReference type="RefSeq" id="WP_077025559.1">
    <property type="nucleotide sequence ID" value="NZ_CP017641.1"/>
</dbReference>
<feature type="compositionally biased region" description="Low complexity" evidence="1">
    <location>
        <begin position="27"/>
        <end position="37"/>
    </location>
</feature>
<sequence length="307" mass="33030">MASTVQNSGISIPPLAGAVPGLVTPESSQTTQTTGDSDSTEAPEIVMNVLQVATGSTAVGYYLSTLLHLLAYGIAAVGFTFVGQLLTEDTVTTPIRASLDDFDRADEQPQFEVVAEIGLSDVDGQTNIQQLSNSLQAVENGQIETTANAVVASSLNTKDAAEDEGSAGDFLFKLPESGLAVTKGSFTVWTEPEAPDAAQPYLIIIEVKLPSDTRAYRVNDLSGYVIGSDKYRQKIPYDSTAPHNSFFTDEDKKLQQMSSSERINVRGNKVQLAIKVPGASRLVKDTIQIHSRKLRERQELELVFGSE</sequence>
<dbReference type="EMBL" id="CP017641">
    <property type="protein sequence ID" value="APZ94215.1"/>
    <property type="molecule type" value="Genomic_DNA"/>
</dbReference>
<feature type="region of interest" description="Disordered" evidence="1">
    <location>
        <begin position="1"/>
        <end position="41"/>
    </location>
</feature>
<organism evidence="2 3">
    <name type="scientific">Fuerstiella marisgermanici</name>
    <dbReference type="NCBI Taxonomy" id="1891926"/>
    <lineage>
        <taxon>Bacteria</taxon>
        <taxon>Pseudomonadati</taxon>
        <taxon>Planctomycetota</taxon>
        <taxon>Planctomycetia</taxon>
        <taxon>Planctomycetales</taxon>
        <taxon>Planctomycetaceae</taxon>
        <taxon>Fuerstiella</taxon>
    </lineage>
</organism>
<reference evidence="2 3" key="1">
    <citation type="journal article" date="2016" name="Front. Microbiol.">
        <title>Fuerstia marisgermanicae gen. nov., sp. nov., an Unusual Member of the Phylum Planctomycetes from the German Wadden Sea.</title>
        <authorList>
            <person name="Kohn T."/>
            <person name="Heuer A."/>
            <person name="Jogler M."/>
            <person name="Vollmers J."/>
            <person name="Boedeker C."/>
            <person name="Bunk B."/>
            <person name="Rast P."/>
            <person name="Borchert D."/>
            <person name="Glockner I."/>
            <person name="Freese H.M."/>
            <person name="Klenk H.P."/>
            <person name="Overmann J."/>
            <person name="Kaster A.K."/>
            <person name="Rohde M."/>
            <person name="Wiegand S."/>
            <person name="Jogler C."/>
        </authorList>
    </citation>
    <scope>NUCLEOTIDE SEQUENCE [LARGE SCALE GENOMIC DNA]</scope>
    <source>
        <strain evidence="2 3">NH11</strain>
    </source>
</reference>
<dbReference type="AlphaFoldDB" id="A0A1P8WJI3"/>
<protein>
    <submittedName>
        <fullName evidence="2">Uncharacterized protein</fullName>
    </submittedName>
</protein>
<name>A0A1P8WJI3_9PLAN</name>
<keyword evidence="3" id="KW-1185">Reference proteome</keyword>
<evidence type="ECO:0000313" key="2">
    <source>
        <dbReference type="EMBL" id="APZ94215.1"/>
    </source>
</evidence>
<dbReference type="STRING" id="1891926.Fuma_03839"/>
<evidence type="ECO:0000256" key="1">
    <source>
        <dbReference type="SAM" id="MobiDB-lite"/>
    </source>
</evidence>
<gene>
    <name evidence="2" type="ORF">Fuma_03839</name>
</gene>
<dbReference type="Proteomes" id="UP000187735">
    <property type="component" value="Chromosome"/>
</dbReference>
<accession>A0A1P8WJI3</accession>
<evidence type="ECO:0000313" key="3">
    <source>
        <dbReference type="Proteomes" id="UP000187735"/>
    </source>
</evidence>
<dbReference type="OrthoDB" id="246218at2"/>
<proteinExistence type="predicted"/>
<dbReference type="KEGG" id="fmr:Fuma_03839"/>
<feature type="compositionally biased region" description="Polar residues" evidence="1">
    <location>
        <begin position="1"/>
        <end position="10"/>
    </location>
</feature>